<sequence>MKAILCVLSLIVTRVSGATSDSEPFIGYSWEPTGKFCKSGSPPSCIAVSHADYRNLIRGPRRLRERRHIRCPWRPSGM</sequence>
<evidence type="ECO:0000256" key="1">
    <source>
        <dbReference type="SAM" id="SignalP"/>
    </source>
</evidence>
<evidence type="ECO:0000313" key="2">
    <source>
        <dbReference type="EMBL" id="PLN77182.1"/>
    </source>
</evidence>
<proteinExistence type="predicted"/>
<keyword evidence="1" id="KW-0732">Signal</keyword>
<protein>
    <submittedName>
        <fullName evidence="2">Uncharacterized protein</fullName>
    </submittedName>
</protein>
<name>A0A2J5HJB6_9EURO</name>
<accession>A0A2J5HJB6</accession>
<feature type="chain" id="PRO_5014402693" evidence="1">
    <location>
        <begin position="18"/>
        <end position="78"/>
    </location>
</feature>
<dbReference type="EMBL" id="KZ559601">
    <property type="protein sequence ID" value="PLN77182.1"/>
    <property type="molecule type" value="Genomic_DNA"/>
</dbReference>
<gene>
    <name evidence="2" type="ORF">BDW42DRAFT_177388</name>
</gene>
<dbReference type="Proteomes" id="UP000235023">
    <property type="component" value="Unassembled WGS sequence"/>
</dbReference>
<organism evidence="2 3">
    <name type="scientific">Aspergillus taichungensis</name>
    <dbReference type="NCBI Taxonomy" id="482145"/>
    <lineage>
        <taxon>Eukaryota</taxon>
        <taxon>Fungi</taxon>
        <taxon>Dikarya</taxon>
        <taxon>Ascomycota</taxon>
        <taxon>Pezizomycotina</taxon>
        <taxon>Eurotiomycetes</taxon>
        <taxon>Eurotiomycetidae</taxon>
        <taxon>Eurotiales</taxon>
        <taxon>Aspergillaceae</taxon>
        <taxon>Aspergillus</taxon>
        <taxon>Aspergillus subgen. Circumdati</taxon>
    </lineage>
</organism>
<evidence type="ECO:0000313" key="3">
    <source>
        <dbReference type="Proteomes" id="UP000235023"/>
    </source>
</evidence>
<keyword evidence="3" id="KW-1185">Reference proteome</keyword>
<feature type="signal peptide" evidence="1">
    <location>
        <begin position="1"/>
        <end position="17"/>
    </location>
</feature>
<reference evidence="3" key="1">
    <citation type="submission" date="2017-12" db="EMBL/GenBank/DDBJ databases">
        <authorList>
            <consortium name="DOE Joint Genome Institute"/>
            <person name="Mondo S.J."/>
            <person name="Kjaerbolling I."/>
            <person name="Vesth T.C."/>
            <person name="Frisvad J.C."/>
            <person name="Nybo J.L."/>
            <person name="Theobald S."/>
            <person name="Kuo A."/>
            <person name="Bowyer P."/>
            <person name="Matsuda Y."/>
            <person name="Lyhne E.K."/>
            <person name="Kogle M.E."/>
            <person name="Clum A."/>
            <person name="Lipzen A."/>
            <person name="Salamov A."/>
            <person name="Ngan C.Y."/>
            <person name="Daum C."/>
            <person name="Chiniquy J."/>
            <person name="Barry K."/>
            <person name="LaButti K."/>
            <person name="Haridas S."/>
            <person name="Simmons B.A."/>
            <person name="Magnuson J.K."/>
            <person name="Mortensen U.H."/>
            <person name="Larsen T.O."/>
            <person name="Grigoriev I.V."/>
            <person name="Baker S.E."/>
            <person name="Andersen M.R."/>
            <person name="Nordberg H.P."/>
            <person name="Cantor M.N."/>
            <person name="Hua S.X."/>
        </authorList>
    </citation>
    <scope>NUCLEOTIDE SEQUENCE [LARGE SCALE GENOMIC DNA]</scope>
    <source>
        <strain evidence="3">IBT 19404</strain>
    </source>
</reference>
<dbReference type="AlphaFoldDB" id="A0A2J5HJB6"/>